<keyword evidence="3" id="KW-1185">Reference proteome</keyword>
<evidence type="ECO:0000313" key="3">
    <source>
        <dbReference type="Proteomes" id="UP001228403"/>
    </source>
</evidence>
<dbReference type="Proteomes" id="UP001228403">
    <property type="component" value="Unassembled WGS sequence"/>
</dbReference>
<organism evidence="2 3">
    <name type="scientific">Bacteroides eggerthii</name>
    <dbReference type="NCBI Taxonomy" id="28111"/>
    <lineage>
        <taxon>Bacteria</taxon>
        <taxon>Pseudomonadati</taxon>
        <taxon>Bacteroidota</taxon>
        <taxon>Bacteroidia</taxon>
        <taxon>Bacteroidales</taxon>
        <taxon>Bacteroidaceae</taxon>
        <taxon>Bacteroides</taxon>
    </lineage>
</organism>
<keyword evidence="1" id="KW-0812">Transmembrane</keyword>
<protein>
    <submittedName>
        <fullName evidence="2">Uncharacterized protein</fullName>
    </submittedName>
</protein>
<reference evidence="3" key="1">
    <citation type="submission" date="2023-07" db="EMBL/GenBank/DDBJ databases">
        <title>Identification and characterization of horizontal gene transfer across gut microbiota members of farm animals based on homology search.</title>
        <authorList>
            <person name="Schwarzerova J."/>
            <person name="Nykrynova M."/>
            <person name="Jureckova K."/>
            <person name="Cejkova D."/>
            <person name="Rychlik I."/>
        </authorList>
    </citation>
    <scope>NUCLEOTIDE SEQUENCE [LARGE SCALE GENOMIC DNA]</scope>
    <source>
        <strain evidence="3">ET4</strain>
    </source>
</reference>
<accession>A0ABT7U3C0</accession>
<evidence type="ECO:0000313" key="2">
    <source>
        <dbReference type="EMBL" id="MDM8145020.1"/>
    </source>
</evidence>
<keyword evidence="1" id="KW-0472">Membrane</keyword>
<sequence>MKANDIHRHCPEVENLMKGRMPFITRYGITIVVFVLLAIITILLLSEGTSHQLMKEMIEHTIKQMISKNITNIL</sequence>
<proteinExistence type="predicted"/>
<keyword evidence="1" id="KW-1133">Transmembrane helix</keyword>
<name>A0ABT7U3C0_9BACE</name>
<feature type="transmembrane region" description="Helical" evidence="1">
    <location>
        <begin position="24"/>
        <end position="45"/>
    </location>
</feature>
<dbReference type="EMBL" id="JAUDCF010000005">
    <property type="protein sequence ID" value="MDM8145020.1"/>
    <property type="molecule type" value="Genomic_DNA"/>
</dbReference>
<comment type="caution">
    <text evidence="2">The sequence shown here is derived from an EMBL/GenBank/DDBJ whole genome shotgun (WGS) entry which is preliminary data.</text>
</comment>
<gene>
    <name evidence="2" type="ORF">QUW02_03600</name>
</gene>
<evidence type="ECO:0000256" key="1">
    <source>
        <dbReference type="SAM" id="Phobius"/>
    </source>
</evidence>